<feature type="coiled-coil region" evidence="1">
    <location>
        <begin position="1"/>
        <end position="28"/>
    </location>
</feature>
<evidence type="ECO:0000256" key="2">
    <source>
        <dbReference type="SAM" id="Phobius"/>
    </source>
</evidence>
<evidence type="ECO:0008006" key="5">
    <source>
        <dbReference type="Google" id="ProtNLM"/>
    </source>
</evidence>
<dbReference type="Proteomes" id="UP001595843">
    <property type="component" value="Unassembled WGS sequence"/>
</dbReference>
<keyword evidence="2" id="KW-1133">Transmembrane helix</keyword>
<accession>A0ABV8JG66</accession>
<dbReference type="EMBL" id="JBHSAP010000018">
    <property type="protein sequence ID" value="MFC4077746.1"/>
    <property type="molecule type" value="Genomic_DNA"/>
</dbReference>
<reference evidence="4" key="1">
    <citation type="journal article" date="2019" name="Int. J. Syst. Evol. Microbiol.">
        <title>The Global Catalogue of Microorganisms (GCM) 10K type strain sequencing project: providing services to taxonomists for standard genome sequencing and annotation.</title>
        <authorList>
            <consortium name="The Broad Institute Genomics Platform"/>
            <consortium name="The Broad Institute Genome Sequencing Center for Infectious Disease"/>
            <person name="Wu L."/>
            <person name="Ma J."/>
        </authorList>
    </citation>
    <scope>NUCLEOTIDE SEQUENCE [LARGE SCALE GENOMIC DNA]</scope>
    <source>
        <strain evidence="4">IBRC-M 10813</strain>
    </source>
</reference>
<feature type="transmembrane region" description="Helical" evidence="2">
    <location>
        <begin position="87"/>
        <end position="106"/>
    </location>
</feature>
<proteinExistence type="predicted"/>
<evidence type="ECO:0000313" key="3">
    <source>
        <dbReference type="EMBL" id="MFC4077746.1"/>
    </source>
</evidence>
<gene>
    <name evidence="3" type="ORF">ACFOUO_13155</name>
</gene>
<comment type="caution">
    <text evidence="3">The sequence shown here is derived from an EMBL/GenBank/DDBJ whole genome shotgun (WGS) entry which is preliminary data.</text>
</comment>
<protein>
    <recommendedName>
        <fullName evidence="5">Hemolysin XhlA</fullName>
    </recommendedName>
</protein>
<organism evidence="3 4">
    <name type="scientific">Salinithrix halophila</name>
    <dbReference type="NCBI Taxonomy" id="1485204"/>
    <lineage>
        <taxon>Bacteria</taxon>
        <taxon>Bacillati</taxon>
        <taxon>Bacillota</taxon>
        <taxon>Bacilli</taxon>
        <taxon>Bacillales</taxon>
        <taxon>Thermoactinomycetaceae</taxon>
        <taxon>Salinithrix</taxon>
    </lineage>
</organism>
<sequence>MISMSHQLQAANDMIKAMQEQAASKEDDHMVEERWERLWSRLDNIQVDVSDIKGDIKSIKTEQDNQAKDIKEMKETMATKDYVGMRVYATAFVSITVVIGAITAIVKFF</sequence>
<keyword evidence="1" id="KW-0175">Coiled coil</keyword>
<keyword evidence="2" id="KW-0472">Membrane</keyword>
<keyword evidence="2" id="KW-0812">Transmembrane</keyword>
<keyword evidence="4" id="KW-1185">Reference proteome</keyword>
<evidence type="ECO:0000256" key="1">
    <source>
        <dbReference type="SAM" id="Coils"/>
    </source>
</evidence>
<evidence type="ECO:0000313" key="4">
    <source>
        <dbReference type="Proteomes" id="UP001595843"/>
    </source>
</evidence>
<name>A0ABV8JG66_9BACL</name>